<sequence length="288" mass="34186">MSQDVSEITSYFPESFNIAGYINKSETLQNLLHLNVNLSKIEKRPHIVHKILKLDFEKDIKNQILFLKDYVGIENIGNYITKNPLILCESLEDLQVRINYLRSKKFKSQDILHIIQKNPFWLMFSTIRIDRRLGYFQQKFNLCGDEVRLLATKQPKIITYKLHYINTNTFVLTEEMGFKANEVKQLILHKPNIWLTSQKSLLERFNYLHNIIKVPHLTILHYPNVLLCRNFRVKQRHLFLKSLGRAQYDCNKENYIPIKALVEDTDLEFCKTYAKCNVDDFNIFLKTL</sequence>
<evidence type="ECO:0000256" key="1">
    <source>
        <dbReference type="ARBA" id="ARBA00004173"/>
    </source>
</evidence>
<dbReference type="OrthoDB" id="637682at2759"/>
<evidence type="ECO:0000256" key="3">
    <source>
        <dbReference type="ARBA" id="ARBA00022946"/>
    </source>
</evidence>
<evidence type="ECO:0000256" key="4">
    <source>
        <dbReference type="ARBA" id="ARBA00023015"/>
    </source>
</evidence>
<evidence type="ECO:0000256" key="6">
    <source>
        <dbReference type="ARBA" id="ARBA00023163"/>
    </source>
</evidence>
<evidence type="ECO:0000313" key="8">
    <source>
        <dbReference type="EMBL" id="CAH0726664.1"/>
    </source>
</evidence>
<dbReference type="Gene3D" id="1.25.70.10">
    <property type="entry name" value="Transcription termination factor 3, mitochondrial"/>
    <property type="match status" value="1"/>
</dbReference>
<protein>
    <recommendedName>
        <fullName evidence="7">Transcription termination factor 3, mitochondrial</fullName>
    </recommendedName>
</protein>
<dbReference type="GO" id="GO:0006355">
    <property type="term" value="P:regulation of DNA-templated transcription"/>
    <property type="evidence" value="ECO:0007669"/>
    <property type="project" value="UniProtKB-ARBA"/>
</dbReference>
<keyword evidence="4" id="KW-0805">Transcription regulation</keyword>
<comment type="similarity">
    <text evidence="2">Belongs to the mTERF family.</text>
</comment>
<evidence type="ECO:0000256" key="2">
    <source>
        <dbReference type="ARBA" id="ARBA00007692"/>
    </source>
</evidence>
<proteinExistence type="inferred from homology"/>
<accession>A0A8J9UXL1</accession>
<dbReference type="GO" id="GO:0003676">
    <property type="term" value="F:nucleic acid binding"/>
    <property type="evidence" value="ECO:0007669"/>
    <property type="project" value="InterPro"/>
</dbReference>
<dbReference type="EMBL" id="OV170226">
    <property type="protein sequence ID" value="CAH0726664.1"/>
    <property type="molecule type" value="Genomic_DNA"/>
</dbReference>
<dbReference type="PANTHER" id="PTHR13068:SF112">
    <property type="entry name" value="TRANSCRIPTION TERMINATION FACTOR 3, MITOCHONDRIAL"/>
    <property type="match status" value="1"/>
</dbReference>
<keyword evidence="5" id="KW-0496">Mitochondrion</keyword>
<keyword evidence="9" id="KW-1185">Reference proteome</keyword>
<dbReference type="SMART" id="SM00733">
    <property type="entry name" value="Mterf"/>
    <property type="match status" value="6"/>
</dbReference>
<dbReference type="InterPro" id="IPR038538">
    <property type="entry name" value="MTERF_sf"/>
</dbReference>
<organism evidence="8 9">
    <name type="scientific">Brenthis ino</name>
    <name type="common">lesser marbled fritillary</name>
    <dbReference type="NCBI Taxonomy" id="405034"/>
    <lineage>
        <taxon>Eukaryota</taxon>
        <taxon>Metazoa</taxon>
        <taxon>Ecdysozoa</taxon>
        <taxon>Arthropoda</taxon>
        <taxon>Hexapoda</taxon>
        <taxon>Insecta</taxon>
        <taxon>Pterygota</taxon>
        <taxon>Neoptera</taxon>
        <taxon>Endopterygota</taxon>
        <taxon>Lepidoptera</taxon>
        <taxon>Glossata</taxon>
        <taxon>Ditrysia</taxon>
        <taxon>Papilionoidea</taxon>
        <taxon>Nymphalidae</taxon>
        <taxon>Heliconiinae</taxon>
        <taxon>Argynnini</taxon>
        <taxon>Brenthis</taxon>
    </lineage>
</organism>
<dbReference type="FunFam" id="1.25.70.10:FF:000002">
    <property type="entry name" value="transcription termination factor 3, mitochondrial"/>
    <property type="match status" value="1"/>
</dbReference>
<gene>
    <name evidence="8" type="ORF">BINO364_LOCUS12098</name>
</gene>
<keyword evidence="3" id="KW-0809">Transit peptide</keyword>
<dbReference type="GO" id="GO:0005739">
    <property type="term" value="C:mitochondrion"/>
    <property type="evidence" value="ECO:0007669"/>
    <property type="project" value="UniProtKB-SubCell"/>
</dbReference>
<keyword evidence="6" id="KW-0804">Transcription</keyword>
<evidence type="ECO:0000256" key="7">
    <source>
        <dbReference type="ARBA" id="ARBA00071275"/>
    </source>
</evidence>
<name>A0A8J9UXL1_9NEOP</name>
<dbReference type="Proteomes" id="UP000838878">
    <property type="component" value="Chromosome 6"/>
</dbReference>
<dbReference type="InterPro" id="IPR003690">
    <property type="entry name" value="MTERF"/>
</dbReference>
<dbReference type="GO" id="GO:0006390">
    <property type="term" value="P:mitochondrial transcription"/>
    <property type="evidence" value="ECO:0007669"/>
    <property type="project" value="TreeGrafter"/>
</dbReference>
<dbReference type="PANTHER" id="PTHR13068">
    <property type="entry name" value="CGI-12 PROTEIN-RELATED"/>
    <property type="match status" value="1"/>
</dbReference>
<evidence type="ECO:0000313" key="9">
    <source>
        <dbReference type="Proteomes" id="UP000838878"/>
    </source>
</evidence>
<dbReference type="GO" id="GO:0061668">
    <property type="term" value="P:mitochondrial ribosome assembly"/>
    <property type="evidence" value="ECO:0007669"/>
    <property type="project" value="TreeGrafter"/>
</dbReference>
<comment type="subcellular location">
    <subcellularLocation>
        <location evidence="1">Mitochondrion</location>
    </subcellularLocation>
</comment>
<reference evidence="8" key="1">
    <citation type="submission" date="2021-12" db="EMBL/GenBank/DDBJ databases">
        <authorList>
            <person name="Martin H S."/>
        </authorList>
    </citation>
    <scope>NUCLEOTIDE SEQUENCE</scope>
</reference>
<dbReference type="AlphaFoldDB" id="A0A8J9UXL1"/>
<evidence type="ECO:0000256" key="5">
    <source>
        <dbReference type="ARBA" id="ARBA00023128"/>
    </source>
</evidence>
<feature type="non-terminal residue" evidence="8">
    <location>
        <position position="288"/>
    </location>
</feature>
<dbReference type="Pfam" id="PF02536">
    <property type="entry name" value="mTERF"/>
    <property type="match status" value="1"/>
</dbReference>